<comment type="caution">
    <text evidence="1">The sequence shown here is derived from an EMBL/GenBank/DDBJ whole genome shotgun (WGS) entry which is preliminary data.</text>
</comment>
<accession>A0ABD0NSE9</accession>
<protein>
    <submittedName>
        <fullName evidence="1">Uncharacterized protein</fullName>
    </submittedName>
</protein>
<feature type="non-terminal residue" evidence="1">
    <location>
        <position position="1"/>
    </location>
</feature>
<evidence type="ECO:0000313" key="2">
    <source>
        <dbReference type="Proteomes" id="UP001529510"/>
    </source>
</evidence>
<dbReference type="Proteomes" id="UP001529510">
    <property type="component" value="Unassembled WGS sequence"/>
</dbReference>
<evidence type="ECO:0000313" key="1">
    <source>
        <dbReference type="EMBL" id="KAL0164041.1"/>
    </source>
</evidence>
<proteinExistence type="predicted"/>
<dbReference type="AlphaFoldDB" id="A0ABD0NSE9"/>
<feature type="non-terminal residue" evidence="1">
    <location>
        <position position="53"/>
    </location>
</feature>
<organism evidence="1 2">
    <name type="scientific">Cirrhinus mrigala</name>
    <name type="common">Mrigala</name>
    <dbReference type="NCBI Taxonomy" id="683832"/>
    <lineage>
        <taxon>Eukaryota</taxon>
        <taxon>Metazoa</taxon>
        <taxon>Chordata</taxon>
        <taxon>Craniata</taxon>
        <taxon>Vertebrata</taxon>
        <taxon>Euteleostomi</taxon>
        <taxon>Actinopterygii</taxon>
        <taxon>Neopterygii</taxon>
        <taxon>Teleostei</taxon>
        <taxon>Ostariophysi</taxon>
        <taxon>Cypriniformes</taxon>
        <taxon>Cyprinidae</taxon>
        <taxon>Labeoninae</taxon>
        <taxon>Labeonini</taxon>
        <taxon>Cirrhinus</taxon>
    </lineage>
</organism>
<sequence length="53" mass="5946">KRRPGTRRFIMAGQDVLNRLRLLLDCRELLGKVLDCVTKQAGLGDGCVEKADF</sequence>
<dbReference type="EMBL" id="JAMKFB020000020">
    <property type="protein sequence ID" value="KAL0164041.1"/>
    <property type="molecule type" value="Genomic_DNA"/>
</dbReference>
<name>A0ABD0NSE9_CIRMR</name>
<keyword evidence="2" id="KW-1185">Reference proteome</keyword>
<reference evidence="1 2" key="1">
    <citation type="submission" date="2024-05" db="EMBL/GenBank/DDBJ databases">
        <title>Genome sequencing and assembly of Indian major carp, Cirrhinus mrigala (Hamilton, 1822).</title>
        <authorList>
            <person name="Mohindra V."/>
            <person name="Chowdhury L.M."/>
            <person name="Lal K."/>
            <person name="Jena J.K."/>
        </authorList>
    </citation>
    <scope>NUCLEOTIDE SEQUENCE [LARGE SCALE GENOMIC DNA]</scope>
    <source>
        <strain evidence="1">CM1030</strain>
        <tissue evidence="1">Blood</tissue>
    </source>
</reference>
<gene>
    <name evidence="1" type="ORF">M9458_039794</name>
</gene>